<evidence type="ECO:0000256" key="4">
    <source>
        <dbReference type="ARBA" id="ARBA00022989"/>
    </source>
</evidence>
<feature type="transmembrane region" description="Helical" evidence="6">
    <location>
        <begin position="73"/>
        <end position="92"/>
    </location>
</feature>
<dbReference type="GO" id="GO:0016236">
    <property type="term" value="P:macroautophagy"/>
    <property type="evidence" value="ECO:0007669"/>
    <property type="project" value="TreeGrafter"/>
</dbReference>
<feature type="transmembrane region" description="Helical" evidence="6">
    <location>
        <begin position="195"/>
        <end position="216"/>
    </location>
</feature>
<keyword evidence="3 6" id="KW-0812">Transmembrane</keyword>
<dbReference type="PANTHER" id="PTHR21389">
    <property type="entry name" value="P53 INDUCED PROTEIN"/>
    <property type="match status" value="1"/>
</dbReference>
<keyword evidence="4 6" id="KW-1133">Transmembrane helix</keyword>
<keyword evidence="5 6" id="KW-0472">Membrane</keyword>
<evidence type="ECO:0000256" key="5">
    <source>
        <dbReference type="ARBA" id="ARBA00023136"/>
    </source>
</evidence>
<dbReference type="PANTHER" id="PTHR21389:SF0">
    <property type="entry name" value="ETOPOSIDE-INDUCED PROTEIN 2.4 HOMOLOG"/>
    <property type="match status" value="1"/>
</dbReference>
<dbReference type="InterPro" id="IPR059112">
    <property type="entry name" value="CysZ/EI24"/>
</dbReference>
<reference evidence="7" key="1">
    <citation type="submission" date="2021-05" db="EMBL/GenBank/DDBJ databases">
        <authorList>
            <person name="Alioto T."/>
            <person name="Alioto T."/>
            <person name="Gomez Garrido J."/>
        </authorList>
    </citation>
    <scope>NUCLEOTIDE SEQUENCE</scope>
</reference>
<dbReference type="AlphaFoldDB" id="A0A8D8V7E8"/>
<comment type="similarity">
    <text evidence="2">Belongs to the EI24 family.</text>
</comment>
<dbReference type="EMBL" id="HBUF01357227">
    <property type="protein sequence ID" value="CAG6718289.1"/>
    <property type="molecule type" value="Transcribed_RNA"/>
</dbReference>
<feature type="transmembrane region" description="Helical" evidence="6">
    <location>
        <begin position="112"/>
        <end position="134"/>
    </location>
</feature>
<accession>A0A8D8V7E8</accession>
<feature type="transmembrane region" description="Helical" evidence="6">
    <location>
        <begin position="237"/>
        <end position="260"/>
    </location>
</feature>
<dbReference type="Pfam" id="PF07264">
    <property type="entry name" value="EI24"/>
    <property type="match status" value="1"/>
</dbReference>
<evidence type="ECO:0000256" key="2">
    <source>
        <dbReference type="ARBA" id="ARBA00010970"/>
    </source>
</evidence>
<evidence type="ECO:0000313" key="7">
    <source>
        <dbReference type="EMBL" id="CAG6718289.1"/>
    </source>
</evidence>
<dbReference type="GO" id="GO:0005783">
    <property type="term" value="C:endoplasmic reticulum"/>
    <property type="evidence" value="ECO:0007669"/>
    <property type="project" value="TreeGrafter"/>
</dbReference>
<dbReference type="GO" id="GO:0016020">
    <property type="term" value="C:membrane"/>
    <property type="evidence" value="ECO:0007669"/>
    <property type="project" value="UniProtKB-SubCell"/>
</dbReference>
<protein>
    <submittedName>
        <fullName evidence="7">Etoposide-induced protein 2.4 homolog</fullName>
    </submittedName>
</protein>
<feature type="transmembrane region" description="Helical" evidence="6">
    <location>
        <begin position="169"/>
        <end position="189"/>
    </location>
</feature>
<proteinExistence type="inferred from homology"/>
<dbReference type="EMBL" id="HBUF01357229">
    <property type="protein sequence ID" value="CAG6718291.1"/>
    <property type="molecule type" value="Transcribed_RNA"/>
</dbReference>
<evidence type="ECO:0000256" key="3">
    <source>
        <dbReference type="ARBA" id="ARBA00022692"/>
    </source>
</evidence>
<organism evidence="7">
    <name type="scientific">Cacopsylla melanoneura</name>
    <dbReference type="NCBI Taxonomy" id="428564"/>
    <lineage>
        <taxon>Eukaryota</taxon>
        <taxon>Metazoa</taxon>
        <taxon>Ecdysozoa</taxon>
        <taxon>Arthropoda</taxon>
        <taxon>Hexapoda</taxon>
        <taxon>Insecta</taxon>
        <taxon>Pterygota</taxon>
        <taxon>Neoptera</taxon>
        <taxon>Paraneoptera</taxon>
        <taxon>Hemiptera</taxon>
        <taxon>Sternorrhyncha</taxon>
        <taxon>Psylloidea</taxon>
        <taxon>Psyllidae</taxon>
        <taxon>Psyllinae</taxon>
        <taxon>Cacopsylla</taxon>
    </lineage>
</organism>
<sequence length="318" mass="36424">MDNTLLGMCHAFLKGILDSLKGIIIIFQLDSKLKEKTELKRKKKEIDSPAPQKTSNVPVQEENKVSKRTIQCCLLNGGVFCGSILLFDHILLPCLLFTLRLILGSSSTYTQFYWTWINLLLSWTFNALWVLPLFTLSKVINSLWFQDIADSAYRYTQGRPHHFTSISKLLADTLFSLLIQSLFLVQPMLVSKLPIYLIADTIGLIHMCLLYSLYAYEYKWYNQGWELHRRLSFIEHNFPYFLGFGLTLAVLTHVCSSYIISGCVFSVLFPLQIIAANEADPVINKSEYQLKLFSPVIAISNAVFNHTIRPAQVKQARR</sequence>
<comment type="subcellular location">
    <subcellularLocation>
        <location evidence="1">Membrane</location>
        <topology evidence="1">Multi-pass membrane protein</topology>
    </subcellularLocation>
</comment>
<name>A0A8D8V7E8_9HEMI</name>
<evidence type="ECO:0000256" key="6">
    <source>
        <dbReference type="SAM" id="Phobius"/>
    </source>
</evidence>
<evidence type="ECO:0000256" key="1">
    <source>
        <dbReference type="ARBA" id="ARBA00004141"/>
    </source>
</evidence>